<reference evidence="1 2" key="1">
    <citation type="journal article" date="2019" name="New Phytol.">
        <title>Comparative genomics reveals unique wood-decay strategies and fruiting body development in the Schizophyllaceae.</title>
        <authorList>
            <person name="Almasi E."/>
            <person name="Sahu N."/>
            <person name="Krizsan K."/>
            <person name="Balint B."/>
            <person name="Kovacs G.M."/>
            <person name="Kiss B."/>
            <person name="Cseklye J."/>
            <person name="Drula E."/>
            <person name="Henrissat B."/>
            <person name="Nagy I."/>
            <person name="Chovatia M."/>
            <person name="Adam C."/>
            <person name="LaButti K."/>
            <person name="Lipzen A."/>
            <person name="Riley R."/>
            <person name="Grigoriev I.V."/>
            <person name="Nagy L.G."/>
        </authorList>
    </citation>
    <scope>NUCLEOTIDE SEQUENCE [LARGE SCALE GENOMIC DNA]</scope>
    <source>
        <strain evidence="1 2">NL-1724</strain>
    </source>
</reference>
<organism evidence="1 2">
    <name type="scientific">Schizophyllum amplum</name>
    <dbReference type="NCBI Taxonomy" id="97359"/>
    <lineage>
        <taxon>Eukaryota</taxon>
        <taxon>Fungi</taxon>
        <taxon>Dikarya</taxon>
        <taxon>Basidiomycota</taxon>
        <taxon>Agaricomycotina</taxon>
        <taxon>Agaricomycetes</taxon>
        <taxon>Agaricomycetidae</taxon>
        <taxon>Agaricales</taxon>
        <taxon>Schizophyllaceae</taxon>
        <taxon>Schizophyllum</taxon>
    </lineage>
</organism>
<protein>
    <submittedName>
        <fullName evidence="1">Uncharacterized protein</fullName>
    </submittedName>
</protein>
<dbReference type="EMBL" id="VDMD01000008">
    <property type="protein sequence ID" value="TRM63851.1"/>
    <property type="molecule type" value="Genomic_DNA"/>
</dbReference>
<name>A0A550CGB7_9AGAR</name>
<sequence length="130" mass="14389">MSTTNTTSTHASTRLPYFVSDRAENHSPRQLYDRLQMNPGSDPHLADTLRDCVVDKVSYYRKEGRRGGAHEIVVARFICVNENGTSSIPLITTSGSSVASTTSTYPKTAPFLPSSTTSRRVHGVQDRRCR</sequence>
<comment type="caution">
    <text evidence="1">The sequence shown here is derived from an EMBL/GenBank/DDBJ whole genome shotgun (WGS) entry which is preliminary data.</text>
</comment>
<dbReference type="AlphaFoldDB" id="A0A550CGB7"/>
<accession>A0A550CGB7</accession>
<evidence type="ECO:0000313" key="2">
    <source>
        <dbReference type="Proteomes" id="UP000320762"/>
    </source>
</evidence>
<proteinExistence type="predicted"/>
<gene>
    <name evidence="1" type="ORF">BD626DRAFT_261611</name>
</gene>
<dbReference type="Proteomes" id="UP000320762">
    <property type="component" value="Unassembled WGS sequence"/>
</dbReference>
<keyword evidence="2" id="KW-1185">Reference proteome</keyword>
<evidence type="ECO:0000313" key="1">
    <source>
        <dbReference type="EMBL" id="TRM63851.1"/>
    </source>
</evidence>